<evidence type="ECO:0000313" key="4">
    <source>
        <dbReference type="Proteomes" id="UP001524569"/>
    </source>
</evidence>
<organism evidence="3 4">
    <name type="scientific">Methylomonas aurea</name>
    <dbReference type="NCBI Taxonomy" id="2952224"/>
    <lineage>
        <taxon>Bacteria</taxon>
        <taxon>Pseudomonadati</taxon>
        <taxon>Pseudomonadota</taxon>
        <taxon>Gammaproteobacteria</taxon>
        <taxon>Methylococcales</taxon>
        <taxon>Methylococcaceae</taxon>
        <taxon>Methylomonas</taxon>
    </lineage>
</organism>
<feature type="coiled-coil region" evidence="1">
    <location>
        <begin position="217"/>
        <end position="247"/>
    </location>
</feature>
<name>A0ABT1UIZ9_9GAMM</name>
<comment type="caution">
    <text evidence="3">The sequence shown here is derived from an EMBL/GenBank/DDBJ whole genome shotgun (WGS) entry which is preliminary data.</text>
</comment>
<dbReference type="EMBL" id="JANIBM010000019">
    <property type="protein sequence ID" value="MCQ8182220.1"/>
    <property type="molecule type" value="Genomic_DNA"/>
</dbReference>
<reference evidence="3 4" key="1">
    <citation type="submission" date="2022-07" db="EMBL/GenBank/DDBJ databases">
        <title>Methylomonas rivi sp. nov., Methylomonas rosea sp. nov., Methylomonas aureus sp. nov. and Methylomonas subterranea sp. nov., four novel methanotrophs isolated from a freshwater creek and the deep terrestrial subsurface.</title>
        <authorList>
            <person name="Abin C."/>
            <person name="Sankaranarayanan K."/>
            <person name="Garner C."/>
            <person name="Sindelar R."/>
            <person name="Kotary K."/>
            <person name="Garner R."/>
            <person name="Barclay S."/>
            <person name="Lawson P."/>
            <person name="Krumholz L."/>
        </authorList>
    </citation>
    <scope>NUCLEOTIDE SEQUENCE [LARGE SCALE GENOMIC DNA]</scope>
    <source>
        <strain evidence="3 4">SURF-1</strain>
    </source>
</reference>
<sequence>MSKPIHIFKAGKHTAMSGATLAFSESDLQATARAYDPALHEAPLVVGHPQHDAPAYGWVKSLAYAESGLHADPDQVDAQFAELVDAGRYKKISAAFYPPESPSNPVPGVYYLRHVGFLGAQPPAIKGLKQAEFADADDCVTIEFSEYDDLTVAGLFRGLREWLIGKFGADEADNVVPQYAVQQLEQSAQQEIMEDATEGEASPQPAFSESTHGDVMSDQDKARLAELEAENTRLKQQQADFAEQQRKDKVAADHAANLSFAEGLIREGRLLPAQKDLVVSTLDFMAGQEQVVEFGEGAAKKPLLEAVKSDLFGKLPKQIEFGEIAGGQGDETVTDADDDLAHKAKWAASPALRAEFGEFETYAAFARAEANGLVKIKGN</sequence>
<evidence type="ECO:0000313" key="3">
    <source>
        <dbReference type="EMBL" id="MCQ8182220.1"/>
    </source>
</evidence>
<proteinExistence type="predicted"/>
<dbReference type="RefSeq" id="WP_256611511.1">
    <property type="nucleotide sequence ID" value="NZ_JANIBM010000019.1"/>
</dbReference>
<feature type="region of interest" description="Disordered" evidence="2">
    <location>
        <begin position="191"/>
        <end position="217"/>
    </location>
</feature>
<dbReference type="Proteomes" id="UP001524569">
    <property type="component" value="Unassembled WGS sequence"/>
</dbReference>
<evidence type="ECO:0008006" key="5">
    <source>
        <dbReference type="Google" id="ProtNLM"/>
    </source>
</evidence>
<accession>A0ABT1UIZ9</accession>
<keyword evidence="4" id="KW-1185">Reference proteome</keyword>
<protein>
    <recommendedName>
        <fullName evidence="5">Peptidase</fullName>
    </recommendedName>
</protein>
<keyword evidence="1" id="KW-0175">Coiled coil</keyword>
<gene>
    <name evidence="3" type="ORF">NP603_13945</name>
</gene>
<evidence type="ECO:0000256" key="1">
    <source>
        <dbReference type="SAM" id="Coils"/>
    </source>
</evidence>
<evidence type="ECO:0000256" key="2">
    <source>
        <dbReference type="SAM" id="MobiDB-lite"/>
    </source>
</evidence>